<keyword evidence="2" id="KW-1185">Reference proteome</keyword>
<accession>A0AAD6ITQ7</accession>
<dbReference type="Proteomes" id="UP001221413">
    <property type="component" value="Unassembled WGS sequence"/>
</dbReference>
<evidence type="ECO:0000313" key="2">
    <source>
        <dbReference type="Proteomes" id="UP001221413"/>
    </source>
</evidence>
<dbReference type="AlphaFoldDB" id="A0AAD6ITQ7"/>
<comment type="caution">
    <text evidence="1">The sequence shown here is derived from an EMBL/GenBank/DDBJ whole genome shotgun (WGS) entry which is preliminary data.</text>
</comment>
<organism evidence="1 2">
    <name type="scientific">Drechslerella dactyloides</name>
    <name type="common">Nematode-trapping fungus</name>
    <name type="synonym">Arthrobotrys dactyloides</name>
    <dbReference type="NCBI Taxonomy" id="74499"/>
    <lineage>
        <taxon>Eukaryota</taxon>
        <taxon>Fungi</taxon>
        <taxon>Dikarya</taxon>
        <taxon>Ascomycota</taxon>
        <taxon>Pezizomycotina</taxon>
        <taxon>Orbiliomycetes</taxon>
        <taxon>Orbiliales</taxon>
        <taxon>Orbiliaceae</taxon>
        <taxon>Drechslerella</taxon>
    </lineage>
</organism>
<reference evidence="1" key="1">
    <citation type="submission" date="2023-01" db="EMBL/GenBank/DDBJ databases">
        <title>The chitinases involved in constricting ring structure development in the nematode-trapping fungus Drechslerella dactyloides.</title>
        <authorList>
            <person name="Wang R."/>
            <person name="Zhang L."/>
            <person name="Tang P."/>
            <person name="Li S."/>
            <person name="Liang L."/>
        </authorList>
    </citation>
    <scope>NUCLEOTIDE SEQUENCE</scope>
    <source>
        <strain evidence="1">YMF1.00031</strain>
    </source>
</reference>
<evidence type="ECO:0000313" key="1">
    <source>
        <dbReference type="EMBL" id="KAJ6258479.1"/>
    </source>
</evidence>
<dbReference type="EMBL" id="JAQGDS010000008">
    <property type="protein sequence ID" value="KAJ6258479.1"/>
    <property type="molecule type" value="Genomic_DNA"/>
</dbReference>
<name>A0AAD6ITQ7_DREDA</name>
<proteinExistence type="predicted"/>
<protein>
    <submittedName>
        <fullName evidence="1">Uncharacterized protein</fullName>
    </submittedName>
</protein>
<sequence length="85" mass="9378">MSAVWRWFTGLSQTSRLALGGGLIAYGLVGSYLTDRAEETFGLVPTEEDKQKLRGLVPKISVVEHGGRSQDKDIDAQLEELNKSR</sequence>
<gene>
    <name evidence="1" type="ORF">Dda_6521</name>
</gene>